<evidence type="ECO:0000313" key="3">
    <source>
        <dbReference type="Proteomes" id="UP000297248"/>
    </source>
</evidence>
<accession>A0A4Y8AC18</accession>
<dbReference type="AlphaFoldDB" id="A0A4Y8AC18"/>
<dbReference type="Proteomes" id="UP000297248">
    <property type="component" value="Unassembled WGS sequence"/>
</dbReference>
<dbReference type="EMBL" id="SNQG01000004">
    <property type="protein sequence ID" value="TEW66020.1"/>
    <property type="molecule type" value="Genomic_DNA"/>
</dbReference>
<reference evidence="2 3" key="1">
    <citation type="journal article" date="2016" name="Int. J. Syst. Evol. Microbiol.">
        <title>Proposal of Mucilaginibacter phyllosphaerae sp. nov. isolated from the phyllosphere of Galium album.</title>
        <authorList>
            <person name="Aydogan E.L."/>
            <person name="Busse H.J."/>
            <person name="Moser G."/>
            <person name="Muller C."/>
            <person name="Kampfer P."/>
            <person name="Glaeser S.P."/>
        </authorList>
    </citation>
    <scope>NUCLEOTIDE SEQUENCE [LARGE SCALE GENOMIC DNA]</scope>
    <source>
        <strain evidence="2 3">PP-F2FG21</strain>
    </source>
</reference>
<reference evidence="2" key="2">
    <citation type="submission" date="2019-03" db="EMBL/GenBank/DDBJ databases">
        <authorList>
            <person name="Yan Y.-Q."/>
            <person name="Du Z.-J."/>
        </authorList>
    </citation>
    <scope>NUCLEOTIDE SEQUENCE</scope>
    <source>
        <strain evidence="2">PP-F2FG21</strain>
    </source>
</reference>
<organism evidence="2 3">
    <name type="scientific">Mucilaginibacter phyllosphaerae</name>
    <dbReference type="NCBI Taxonomy" id="1812349"/>
    <lineage>
        <taxon>Bacteria</taxon>
        <taxon>Pseudomonadati</taxon>
        <taxon>Bacteroidota</taxon>
        <taxon>Sphingobacteriia</taxon>
        <taxon>Sphingobacteriales</taxon>
        <taxon>Sphingobacteriaceae</taxon>
        <taxon>Mucilaginibacter</taxon>
    </lineage>
</organism>
<sequence>MAFEKVISVDVLHNYFDDAAVPGLYFKPTMECERMLRNYRLLLKNNNQFSILRNSDDAIPEFKPNAGLSFDFFIYTPDNTFFKYTGLAAKGADELYVYSNQADAAVLSQSVVPKAQFNHASHPNFLGVLQLYFSFSGARSLQLKFQTKKLKWKYYILSGTTLTEPVVEGSLCGITFKKQTVKQTAADAVSRKLSVGFPDALISVFESSEEIPLNNAGKKNIRLKNNSDSRIMISHLPNPGLNENGVKIINLLN</sequence>
<name>A0A4Y8AC18_9SPHI</name>
<evidence type="ECO:0000313" key="1">
    <source>
        <dbReference type="EMBL" id="MBB3969173.1"/>
    </source>
</evidence>
<proteinExistence type="predicted"/>
<evidence type="ECO:0000313" key="4">
    <source>
        <dbReference type="Proteomes" id="UP000583101"/>
    </source>
</evidence>
<evidence type="ECO:0000313" key="2">
    <source>
        <dbReference type="EMBL" id="TEW66020.1"/>
    </source>
</evidence>
<protein>
    <submittedName>
        <fullName evidence="2">Uncharacterized protein</fullName>
    </submittedName>
</protein>
<dbReference type="EMBL" id="JACIEG010000003">
    <property type="protein sequence ID" value="MBB3969173.1"/>
    <property type="molecule type" value="Genomic_DNA"/>
</dbReference>
<dbReference type="OrthoDB" id="796827at2"/>
<gene>
    <name evidence="2" type="ORF">E2R65_12910</name>
    <name evidence="1" type="ORF">GGR35_001776</name>
</gene>
<dbReference type="Proteomes" id="UP000583101">
    <property type="component" value="Unassembled WGS sequence"/>
</dbReference>
<comment type="caution">
    <text evidence="2">The sequence shown here is derived from an EMBL/GenBank/DDBJ whole genome shotgun (WGS) entry which is preliminary data.</text>
</comment>
<dbReference type="RefSeq" id="WP_134336884.1">
    <property type="nucleotide sequence ID" value="NZ_BMCZ01000002.1"/>
</dbReference>
<reference evidence="1 4" key="3">
    <citation type="submission" date="2020-08" db="EMBL/GenBank/DDBJ databases">
        <title>Genomic Encyclopedia of Type Strains, Phase IV (KMG-IV): sequencing the most valuable type-strain genomes for metagenomic binning, comparative biology and taxonomic classification.</title>
        <authorList>
            <person name="Goeker M."/>
        </authorList>
    </citation>
    <scope>NUCLEOTIDE SEQUENCE [LARGE SCALE GENOMIC DNA]</scope>
    <source>
        <strain evidence="1 4">DSM 100995</strain>
    </source>
</reference>
<keyword evidence="4" id="KW-1185">Reference proteome</keyword>